<organism evidence="1 2">
    <name type="scientific">Portunus trituberculatus</name>
    <name type="common">Swimming crab</name>
    <name type="synonym">Neptunus trituberculatus</name>
    <dbReference type="NCBI Taxonomy" id="210409"/>
    <lineage>
        <taxon>Eukaryota</taxon>
        <taxon>Metazoa</taxon>
        <taxon>Ecdysozoa</taxon>
        <taxon>Arthropoda</taxon>
        <taxon>Crustacea</taxon>
        <taxon>Multicrustacea</taxon>
        <taxon>Malacostraca</taxon>
        <taxon>Eumalacostraca</taxon>
        <taxon>Eucarida</taxon>
        <taxon>Decapoda</taxon>
        <taxon>Pleocyemata</taxon>
        <taxon>Brachyura</taxon>
        <taxon>Eubrachyura</taxon>
        <taxon>Portunoidea</taxon>
        <taxon>Portunidae</taxon>
        <taxon>Portuninae</taxon>
        <taxon>Portunus</taxon>
    </lineage>
</organism>
<keyword evidence="2" id="KW-1185">Reference proteome</keyword>
<gene>
    <name evidence="1" type="ORF">E2C01_057870</name>
</gene>
<name>A0A5B7H355_PORTR</name>
<sequence>MIVDAMGRKGEPSVQTIALPLCGNSSQRESPGKLIDKLRHCCTVFVFMCSELELRNEINFHVSWVERQAGGYESQLAMR</sequence>
<proteinExistence type="predicted"/>
<evidence type="ECO:0000313" key="2">
    <source>
        <dbReference type="Proteomes" id="UP000324222"/>
    </source>
</evidence>
<dbReference type="EMBL" id="VSRR010021235">
    <property type="protein sequence ID" value="MPC63767.1"/>
    <property type="molecule type" value="Genomic_DNA"/>
</dbReference>
<dbReference type="AlphaFoldDB" id="A0A5B7H355"/>
<evidence type="ECO:0000313" key="1">
    <source>
        <dbReference type="EMBL" id="MPC63767.1"/>
    </source>
</evidence>
<comment type="caution">
    <text evidence="1">The sequence shown here is derived from an EMBL/GenBank/DDBJ whole genome shotgun (WGS) entry which is preliminary data.</text>
</comment>
<accession>A0A5B7H355</accession>
<reference evidence="1 2" key="1">
    <citation type="submission" date="2019-05" db="EMBL/GenBank/DDBJ databases">
        <title>Another draft genome of Portunus trituberculatus and its Hox gene families provides insights of decapod evolution.</title>
        <authorList>
            <person name="Jeong J.-H."/>
            <person name="Song I."/>
            <person name="Kim S."/>
            <person name="Choi T."/>
            <person name="Kim D."/>
            <person name="Ryu S."/>
            <person name="Kim W."/>
        </authorList>
    </citation>
    <scope>NUCLEOTIDE SEQUENCE [LARGE SCALE GENOMIC DNA]</scope>
    <source>
        <tissue evidence="1">Muscle</tissue>
    </source>
</reference>
<protein>
    <submittedName>
        <fullName evidence="1">Uncharacterized protein</fullName>
    </submittedName>
</protein>
<dbReference type="Proteomes" id="UP000324222">
    <property type="component" value="Unassembled WGS sequence"/>
</dbReference>